<dbReference type="EMBL" id="JANPWB010000006">
    <property type="protein sequence ID" value="KAJ1178539.1"/>
    <property type="molecule type" value="Genomic_DNA"/>
</dbReference>
<gene>
    <name evidence="3" type="ORF">NDU88_003784</name>
</gene>
<evidence type="ECO:0000313" key="4">
    <source>
        <dbReference type="Proteomes" id="UP001066276"/>
    </source>
</evidence>
<feature type="signal peptide" evidence="2">
    <location>
        <begin position="1"/>
        <end position="23"/>
    </location>
</feature>
<protein>
    <recommendedName>
        <fullName evidence="5">Secreted protein</fullName>
    </recommendedName>
</protein>
<reference evidence="3" key="1">
    <citation type="journal article" date="2022" name="bioRxiv">
        <title>Sequencing and chromosome-scale assembly of the giantPleurodeles waltlgenome.</title>
        <authorList>
            <person name="Brown T."/>
            <person name="Elewa A."/>
            <person name="Iarovenko S."/>
            <person name="Subramanian E."/>
            <person name="Araus A.J."/>
            <person name="Petzold A."/>
            <person name="Susuki M."/>
            <person name="Suzuki K.-i.T."/>
            <person name="Hayashi T."/>
            <person name="Toyoda A."/>
            <person name="Oliveira C."/>
            <person name="Osipova E."/>
            <person name="Leigh N.D."/>
            <person name="Simon A."/>
            <person name="Yun M.H."/>
        </authorList>
    </citation>
    <scope>NUCLEOTIDE SEQUENCE</scope>
    <source>
        <strain evidence="3">20211129_DDA</strain>
        <tissue evidence="3">Liver</tissue>
    </source>
</reference>
<keyword evidence="2" id="KW-0732">Signal</keyword>
<feature type="chain" id="PRO_5043608434" description="Secreted protein" evidence="2">
    <location>
        <begin position="24"/>
        <end position="240"/>
    </location>
</feature>
<name>A0AAV7TRL1_PLEWA</name>
<proteinExistence type="predicted"/>
<evidence type="ECO:0008006" key="5">
    <source>
        <dbReference type="Google" id="ProtNLM"/>
    </source>
</evidence>
<feature type="region of interest" description="Disordered" evidence="1">
    <location>
        <begin position="129"/>
        <end position="158"/>
    </location>
</feature>
<evidence type="ECO:0000313" key="3">
    <source>
        <dbReference type="EMBL" id="KAJ1178539.1"/>
    </source>
</evidence>
<dbReference type="AlphaFoldDB" id="A0AAV7TRL1"/>
<organism evidence="3 4">
    <name type="scientific">Pleurodeles waltl</name>
    <name type="common">Iberian ribbed newt</name>
    <dbReference type="NCBI Taxonomy" id="8319"/>
    <lineage>
        <taxon>Eukaryota</taxon>
        <taxon>Metazoa</taxon>
        <taxon>Chordata</taxon>
        <taxon>Craniata</taxon>
        <taxon>Vertebrata</taxon>
        <taxon>Euteleostomi</taxon>
        <taxon>Amphibia</taxon>
        <taxon>Batrachia</taxon>
        <taxon>Caudata</taxon>
        <taxon>Salamandroidea</taxon>
        <taxon>Salamandridae</taxon>
        <taxon>Pleurodelinae</taxon>
        <taxon>Pleurodeles</taxon>
    </lineage>
</organism>
<sequence length="240" mass="26572">MAWSTVSKVVSWFVALSWESTLWDPPGIWVPSEHSWACPSRLLGFPILVTRRLLTKTARRGRGRRETHRAVNEIGTWARRLALLLPRCLLSPAPDFCTFHCGDQGFLQCLSMEDLISRLLFPLQVTHSRPSAGSARATDQDNSCRADTLPGRRYNAHPHPHARLCTLLSGSGRSSPPPLGRSRGVGDLARSNQVFGLSSPRTELSQVAGETRCFLLSRYSLLAGIYSAFIRRVSAHLGLS</sequence>
<dbReference type="Proteomes" id="UP001066276">
    <property type="component" value="Chromosome 3_2"/>
</dbReference>
<evidence type="ECO:0000256" key="1">
    <source>
        <dbReference type="SAM" id="MobiDB-lite"/>
    </source>
</evidence>
<keyword evidence="4" id="KW-1185">Reference proteome</keyword>
<comment type="caution">
    <text evidence="3">The sequence shown here is derived from an EMBL/GenBank/DDBJ whole genome shotgun (WGS) entry which is preliminary data.</text>
</comment>
<evidence type="ECO:0000256" key="2">
    <source>
        <dbReference type="SAM" id="SignalP"/>
    </source>
</evidence>
<accession>A0AAV7TRL1</accession>